<dbReference type="Gene3D" id="3.40.50.150">
    <property type="entry name" value="Vaccinia Virus protein VP39"/>
    <property type="match status" value="1"/>
</dbReference>
<evidence type="ECO:0000256" key="1">
    <source>
        <dbReference type="SAM" id="Phobius"/>
    </source>
</evidence>
<name>A0AAD5V4E3_9APHY</name>
<comment type="caution">
    <text evidence="2">The sequence shown here is derived from an EMBL/GenBank/DDBJ whole genome shotgun (WGS) entry which is preliminary data.</text>
</comment>
<evidence type="ECO:0000313" key="3">
    <source>
        <dbReference type="Proteomes" id="UP001212997"/>
    </source>
</evidence>
<dbReference type="AlphaFoldDB" id="A0AAD5V4E3"/>
<reference evidence="2" key="1">
    <citation type="submission" date="2022-07" db="EMBL/GenBank/DDBJ databases">
        <title>Genome Sequence of Physisporinus lineatus.</title>
        <authorList>
            <person name="Buettner E."/>
        </authorList>
    </citation>
    <scope>NUCLEOTIDE SEQUENCE</scope>
    <source>
        <strain evidence="2">VT162</strain>
    </source>
</reference>
<dbReference type="SUPFAM" id="SSF53335">
    <property type="entry name" value="S-adenosyl-L-methionine-dependent methyltransferases"/>
    <property type="match status" value="1"/>
</dbReference>
<proteinExistence type="predicted"/>
<protein>
    <recommendedName>
        <fullName evidence="4">Elongation factor methyltransferase 6</fullName>
    </recommendedName>
</protein>
<dbReference type="InterPro" id="IPR029063">
    <property type="entry name" value="SAM-dependent_MTases_sf"/>
</dbReference>
<feature type="transmembrane region" description="Helical" evidence="1">
    <location>
        <begin position="102"/>
        <end position="125"/>
    </location>
</feature>
<dbReference type="Proteomes" id="UP001212997">
    <property type="component" value="Unassembled WGS sequence"/>
</dbReference>
<keyword evidence="1" id="KW-0472">Membrane</keyword>
<dbReference type="Pfam" id="PF10294">
    <property type="entry name" value="Methyltransf_16"/>
    <property type="match status" value="1"/>
</dbReference>
<accession>A0AAD5V4E3</accession>
<dbReference type="PANTHER" id="PTHR14614">
    <property type="entry name" value="HEPATOCELLULAR CARCINOMA-ASSOCIATED ANTIGEN"/>
    <property type="match status" value="1"/>
</dbReference>
<dbReference type="EMBL" id="JANAWD010000189">
    <property type="protein sequence ID" value="KAJ3484442.1"/>
    <property type="molecule type" value="Genomic_DNA"/>
</dbReference>
<keyword evidence="3" id="KW-1185">Reference proteome</keyword>
<keyword evidence="1" id="KW-1133">Transmembrane helix</keyword>
<keyword evidence="1" id="KW-0812">Transmembrane</keyword>
<evidence type="ECO:0008006" key="4">
    <source>
        <dbReference type="Google" id="ProtNLM"/>
    </source>
</evidence>
<sequence>METPICNTDLALEEKLNELDPLRHLRNDEQLDSEAILPAQAPSVQNQTIELTFNSSASGAHDPLTIKLAIDASPGCGGVAWPAGEVLSRYIARRGSLSGKTILELGSGTGLVGLVAGMLGAHVWITDQAFVVYPPSGHPLDQG</sequence>
<organism evidence="2 3">
    <name type="scientific">Meripilus lineatus</name>
    <dbReference type="NCBI Taxonomy" id="2056292"/>
    <lineage>
        <taxon>Eukaryota</taxon>
        <taxon>Fungi</taxon>
        <taxon>Dikarya</taxon>
        <taxon>Basidiomycota</taxon>
        <taxon>Agaricomycotina</taxon>
        <taxon>Agaricomycetes</taxon>
        <taxon>Polyporales</taxon>
        <taxon>Meripilaceae</taxon>
        <taxon>Meripilus</taxon>
    </lineage>
</organism>
<gene>
    <name evidence="2" type="ORF">NLI96_g5642</name>
</gene>
<dbReference type="InterPro" id="IPR019410">
    <property type="entry name" value="Methyltransf_16"/>
</dbReference>
<evidence type="ECO:0000313" key="2">
    <source>
        <dbReference type="EMBL" id="KAJ3484442.1"/>
    </source>
</evidence>
<dbReference type="PANTHER" id="PTHR14614:SF132">
    <property type="entry name" value="PROTEIN-LYSINE METHYLTRANSFERASE C42C1.13"/>
    <property type="match status" value="1"/>
</dbReference>
<dbReference type="GO" id="GO:0008757">
    <property type="term" value="F:S-adenosylmethionine-dependent methyltransferase activity"/>
    <property type="evidence" value="ECO:0007669"/>
    <property type="project" value="UniProtKB-ARBA"/>
</dbReference>